<dbReference type="Pfam" id="PF00717">
    <property type="entry name" value="Peptidase_S24"/>
    <property type="match status" value="1"/>
</dbReference>
<evidence type="ECO:0000313" key="7">
    <source>
        <dbReference type="EMBL" id="UUN96164.1"/>
    </source>
</evidence>
<dbReference type="CDD" id="cd06529">
    <property type="entry name" value="S24_LexA-like"/>
    <property type="match status" value="1"/>
</dbReference>
<evidence type="ECO:0000256" key="3">
    <source>
        <dbReference type="ARBA" id="ARBA00023015"/>
    </source>
</evidence>
<evidence type="ECO:0000259" key="6">
    <source>
        <dbReference type="Pfam" id="PF00717"/>
    </source>
</evidence>
<evidence type="ECO:0000256" key="1">
    <source>
        <dbReference type="ARBA" id="ARBA00022670"/>
    </source>
</evidence>
<dbReference type="InterPro" id="IPR010982">
    <property type="entry name" value="Lambda_DNA-bd_dom_sf"/>
</dbReference>
<dbReference type="InterPro" id="IPR036286">
    <property type="entry name" value="LexA/Signal_pep-like_sf"/>
</dbReference>
<proteinExistence type="predicted"/>
<dbReference type="Gene3D" id="2.10.109.10">
    <property type="entry name" value="Umud Fragment, subunit A"/>
    <property type="match status" value="1"/>
</dbReference>
<dbReference type="SUPFAM" id="SSF51306">
    <property type="entry name" value="LexA/Signal peptidase"/>
    <property type="match status" value="1"/>
</dbReference>
<dbReference type="GO" id="GO:0003677">
    <property type="term" value="F:DNA binding"/>
    <property type="evidence" value="ECO:0007669"/>
    <property type="project" value="UniProtKB-KW"/>
</dbReference>
<dbReference type="PROSITE" id="PS00501">
    <property type="entry name" value="SPASE_I_1"/>
    <property type="match status" value="1"/>
</dbReference>
<dbReference type="InterPro" id="IPR019756">
    <property type="entry name" value="Pept_S26A_signal_pept_1_Ser-AS"/>
</dbReference>
<organism evidence="7 8">
    <name type="scientific">Acinetobacter bereziniae</name>
    <name type="common">Acinetobacter genomosp. 10</name>
    <dbReference type="NCBI Taxonomy" id="106648"/>
    <lineage>
        <taxon>Bacteria</taxon>
        <taxon>Pseudomonadati</taxon>
        <taxon>Pseudomonadota</taxon>
        <taxon>Gammaproteobacteria</taxon>
        <taxon>Moraxellales</taxon>
        <taxon>Moraxellaceae</taxon>
        <taxon>Acinetobacter</taxon>
    </lineage>
</organism>
<keyword evidence="4" id="KW-0238">DNA-binding</keyword>
<evidence type="ECO:0000256" key="2">
    <source>
        <dbReference type="ARBA" id="ARBA00022801"/>
    </source>
</evidence>
<sequence>MNTIAQRLRLEIDRIGVSELARKTGFARNSLYNWSDKGNIPLDKLLLLSQHGLNINFVLFDEHNAQNTEHFDESDEFGLIPVRDDIEVSAGDGAEVGGEEKPKYCLAFRNDWLKSRGLKAKDLYVVFARGDSMEPTLSDKDSLLVNTAERDPQDGHIYVIRSGNTLWVKRIQKLLDGTLLLISDNNLYPPMQLNLSDNCDIEVIGKVVNSSKNFY</sequence>
<dbReference type="Gene3D" id="1.10.260.40">
    <property type="entry name" value="lambda repressor-like DNA-binding domains"/>
    <property type="match status" value="1"/>
</dbReference>
<dbReference type="AlphaFoldDB" id="A0A9E7P7Q8"/>
<gene>
    <name evidence="7" type="ORF">I9054_012295</name>
</gene>
<dbReference type="PANTHER" id="PTHR40661:SF3">
    <property type="entry name" value="FELS-1 PROPHAGE TRANSCRIPTIONAL REGULATOR"/>
    <property type="match status" value="1"/>
</dbReference>
<keyword evidence="5" id="KW-0804">Transcription</keyword>
<keyword evidence="3" id="KW-0805">Transcription regulation</keyword>
<evidence type="ECO:0000256" key="4">
    <source>
        <dbReference type="ARBA" id="ARBA00023125"/>
    </source>
</evidence>
<dbReference type="InterPro" id="IPR039418">
    <property type="entry name" value="LexA-like"/>
</dbReference>
<evidence type="ECO:0000256" key="5">
    <source>
        <dbReference type="ARBA" id="ARBA00023163"/>
    </source>
</evidence>
<dbReference type="GO" id="GO:0006508">
    <property type="term" value="P:proteolysis"/>
    <property type="evidence" value="ECO:0007669"/>
    <property type="project" value="UniProtKB-KW"/>
</dbReference>
<dbReference type="InterPro" id="IPR015927">
    <property type="entry name" value="Peptidase_S24_S26A/B/C"/>
</dbReference>
<name>A0A9E7P7Q8_ACIBZ</name>
<dbReference type="GO" id="GO:0016020">
    <property type="term" value="C:membrane"/>
    <property type="evidence" value="ECO:0007669"/>
    <property type="project" value="InterPro"/>
</dbReference>
<feature type="domain" description="Peptidase S24/S26A/S26B/S26C" evidence="6">
    <location>
        <begin position="87"/>
        <end position="208"/>
    </location>
</feature>
<dbReference type="GO" id="GO:0004252">
    <property type="term" value="F:serine-type endopeptidase activity"/>
    <property type="evidence" value="ECO:0007669"/>
    <property type="project" value="InterPro"/>
</dbReference>
<dbReference type="RefSeq" id="WP_227560625.1">
    <property type="nucleotide sequence ID" value="NZ_BKNL01000001.1"/>
</dbReference>
<keyword evidence="2" id="KW-0378">Hydrolase</keyword>
<protein>
    <submittedName>
        <fullName evidence="7">Peptidase S24</fullName>
    </submittedName>
</protein>
<dbReference type="PANTHER" id="PTHR40661">
    <property type="match status" value="1"/>
</dbReference>
<reference evidence="7" key="1">
    <citation type="submission" date="2022-02" db="EMBL/GenBank/DDBJ databases">
        <title>Characterization of Tn125 harboring carbapenem-resistant Acinetobacter bereziniae clinical isolates.</title>
        <authorList>
            <person name="Wong N.-K."/>
            <person name="Pan Q."/>
        </authorList>
    </citation>
    <scope>NUCLEOTIDE SEQUENCE</scope>
    <source>
        <strain evidence="7">GD03393</strain>
    </source>
</reference>
<keyword evidence="1" id="KW-0645">Protease</keyword>
<evidence type="ECO:0000313" key="8">
    <source>
        <dbReference type="Proteomes" id="UP000644140"/>
    </source>
</evidence>
<dbReference type="EMBL" id="CP092085">
    <property type="protein sequence ID" value="UUN96164.1"/>
    <property type="molecule type" value="Genomic_DNA"/>
</dbReference>
<accession>A0A9E7P7Q8</accession>
<dbReference type="Proteomes" id="UP000644140">
    <property type="component" value="Chromosome"/>
</dbReference>